<dbReference type="CDD" id="cd00042">
    <property type="entry name" value="CY"/>
    <property type="match status" value="1"/>
</dbReference>
<dbReference type="EMBL" id="JAKUCV010007477">
    <property type="protein sequence ID" value="KAJ4823352.1"/>
    <property type="molecule type" value="Genomic_DNA"/>
</dbReference>
<proteinExistence type="predicted"/>
<reference evidence="5" key="1">
    <citation type="submission" date="2022-02" db="EMBL/GenBank/DDBJ databases">
        <authorList>
            <person name="Henning P.M."/>
            <person name="McCubbin A.G."/>
            <person name="Shore J.S."/>
        </authorList>
    </citation>
    <scope>NUCLEOTIDE SEQUENCE</scope>
    <source>
        <strain evidence="5">F60SS</strain>
        <tissue evidence="5">Leaves</tissue>
    </source>
</reference>
<dbReference type="Gene3D" id="3.10.450.10">
    <property type="match status" value="1"/>
</dbReference>
<name>A0A9Q0J0C6_9ROSI</name>
<dbReference type="PANTHER" id="PTHR47364:SF2">
    <property type="entry name" value="CYSTEINE PROTEINASE INHIBITOR 5"/>
    <property type="match status" value="1"/>
</dbReference>
<evidence type="ECO:0000256" key="2">
    <source>
        <dbReference type="ARBA" id="ARBA00022704"/>
    </source>
</evidence>
<reference evidence="5" key="2">
    <citation type="journal article" date="2023" name="Plants (Basel)">
        <title>Annotation of the Turnera subulata (Passifloraceae) Draft Genome Reveals the S-Locus Evolved after the Divergence of Turneroideae from Passifloroideae in a Stepwise Manner.</title>
        <authorList>
            <person name="Henning P.M."/>
            <person name="Roalson E.H."/>
            <person name="Mir W."/>
            <person name="McCubbin A.G."/>
            <person name="Shore J.S."/>
        </authorList>
    </citation>
    <scope>NUCLEOTIDE SEQUENCE</scope>
    <source>
        <strain evidence="5">F60SS</strain>
    </source>
</reference>
<dbReference type="Proteomes" id="UP001141552">
    <property type="component" value="Unassembled WGS sequence"/>
</dbReference>
<sequence>MASRFLLLCSLFLLAATAAYGDRQWEPISTRDPLVREMAEFAVYAYHPGLKLVSVLKAEREIVPGHNYRLRLTAKDSKVRGAPPKKYVADVYENGQHNFTLRSFTPIP</sequence>
<protein>
    <recommendedName>
        <fullName evidence="4">Cystatin domain-containing protein</fullName>
    </recommendedName>
</protein>
<feature type="domain" description="Cystatin" evidence="4">
    <location>
        <begin position="31"/>
        <end position="106"/>
    </location>
</feature>
<dbReference type="SUPFAM" id="SSF54403">
    <property type="entry name" value="Cystatin/monellin"/>
    <property type="match status" value="1"/>
</dbReference>
<organism evidence="5 6">
    <name type="scientific">Turnera subulata</name>
    <dbReference type="NCBI Taxonomy" id="218843"/>
    <lineage>
        <taxon>Eukaryota</taxon>
        <taxon>Viridiplantae</taxon>
        <taxon>Streptophyta</taxon>
        <taxon>Embryophyta</taxon>
        <taxon>Tracheophyta</taxon>
        <taxon>Spermatophyta</taxon>
        <taxon>Magnoliopsida</taxon>
        <taxon>eudicotyledons</taxon>
        <taxon>Gunneridae</taxon>
        <taxon>Pentapetalae</taxon>
        <taxon>rosids</taxon>
        <taxon>fabids</taxon>
        <taxon>Malpighiales</taxon>
        <taxon>Passifloraceae</taxon>
        <taxon>Turnera</taxon>
    </lineage>
</organism>
<evidence type="ECO:0000256" key="1">
    <source>
        <dbReference type="ARBA" id="ARBA00022690"/>
    </source>
</evidence>
<feature type="signal peptide" evidence="3">
    <location>
        <begin position="1"/>
        <end position="21"/>
    </location>
</feature>
<evidence type="ECO:0000259" key="4">
    <source>
        <dbReference type="Pfam" id="PF16845"/>
    </source>
</evidence>
<dbReference type="GO" id="GO:0004869">
    <property type="term" value="F:cysteine-type endopeptidase inhibitor activity"/>
    <property type="evidence" value="ECO:0007669"/>
    <property type="project" value="UniProtKB-KW"/>
</dbReference>
<keyword evidence="6" id="KW-1185">Reference proteome</keyword>
<keyword evidence="3" id="KW-0732">Signal</keyword>
<evidence type="ECO:0000256" key="3">
    <source>
        <dbReference type="SAM" id="SignalP"/>
    </source>
</evidence>
<dbReference type="Pfam" id="PF16845">
    <property type="entry name" value="SQAPI"/>
    <property type="match status" value="1"/>
</dbReference>
<feature type="chain" id="PRO_5040469430" description="Cystatin domain-containing protein" evidence="3">
    <location>
        <begin position="22"/>
        <end position="108"/>
    </location>
</feature>
<dbReference type="AlphaFoldDB" id="A0A9Q0J0C6"/>
<evidence type="ECO:0000313" key="5">
    <source>
        <dbReference type="EMBL" id="KAJ4823352.1"/>
    </source>
</evidence>
<keyword evidence="2" id="KW-0789">Thiol protease inhibitor</keyword>
<keyword evidence="1" id="KW-0646">Protease inhibitor</keyword>
<dbReference type="PANTHER" id="PTHR47364">
    <property type="entry name" value="CYSTEINE PROTEINASE INHIBITOR 5"/>
    <property type="match status" value="1"/>
</dbReference>
<gene>
    <name evidence="5" type="ORF">Tsubulata_022003</name>
</gene>
<evidence type="ECO:0000313" key="6">
    <source>
        <dbReference type="Proteomes" id="UP001141552"/>
    </source>
</evidence>
<dbReference type="OrthoDB" id="2016588at2759"/>
<dbReference type="InterPro" id="IPR046350">
    <property type="entry name" value="Cystatin_sf"/>
</dbReference>
<comment type="caution">
    <text evidence="5">The sequence shown here is derived from an EMBL/GenBank/DDBJ whole genome shotgun (WGS) entry which is preliminary data.</text>
</comment>
<accession>A0A9Q0J0C6</accession>
<dbReference type="InterPro" id="IPR000010">
    <property type="entry name" value="Cystatin_dom"/>
</dbReference>